<evidence type="ECO:0000259" key="4">
    <source>
        <dbReference type="Pfam" id="PF07631"/>
    </source>
</evidence>
<evidence type="ECO:0000259" key="3">
    <source>
        <dbReference type="Pfam" id="PF07627"/>
    </source>
</evidence>
<evidence type="ECO:0000259" key="6">
    <source>
        <dbReference type="Pfam" id="PF07637"/>
    </source>
</evidence>
<organism evidence="7 8">
    <name type="scientific">Alienimonas californiensis</name>
    <dbReference type="NCBI Taxonomy" id="2527989"/>
    <lineage>
        <taxon>Bacteria</taxon>
        <taxon>Pseudomonadati</taxon>
        <taxon>Planctomycetota</taxon>
        <taxon>Planctomycetia</taxon>
        <taxon>Planctomycetales</taxon>
        <taxon>Planctomycetaceae</taxon>
        <taxon>Alienimonas</taxon>
    </lineage>
</organism>
<feature type="domain" description="DUF1595" evidence="6">
    <location>
        <begin position="398"/>
        <end position="454"/>
    </location>
</feature>
<evidence type="ECO:0000259" key="1">
    <source>
        <dbReference type="Pfam" id="PF07624"/>
    </source>
</evidence>
<dbReference type="Pfam" id="PF07637">
    <property type="entry name" value="PSD5"/>
    <property type="match status" value="1"/>
</dbReference>
<gene>
    <name evidence="7" type="ORF">CA12_18790</name>
</gene>
<feature type="domain" description="DUF1588" evidence="3">
    <location>
        <begin position="630"/>
        <end position="726"/>
    </location>
</feature>
<feature type="domain" description="DUF1592" evidence="4">
    <location>
        <begin position="480"/>
        <end position="606"/>
    </location>
</feature>
<dbReference type="InterPro" id="IPR013043">
    <property type="entry name" value="DUF1595"/>
</dbReference>
<dbReference type="Pfam" id="PF07624">
    <property type="entry name" value="PSD2"/>
    <property type="match status" value="1"/>
</dbReference>
<evidence type="ECO:0000313" key="7">
    <source>
        <dbReference type="EMBL" id="QDT15785.1"/>
    </source>
</evidence>
<dbReference type="EMBL" id="CP036265">
    <property type="protein sequence ID" value="QDT15785.1"/>
    <property type="molecule type" value="Genomic_DNA"/>
</dbReference>
<dbReference type="InterPro" id="IPR011478">
    <property type="entry name" value="DUF1585"/>
</dbReference>
<evidence type="ECO:0008006" key="9">
    <source>
        <dbReference type="Google" id="ProtNLM"/>
    </source>
</evidence>
<dbReference type="AlphaFoldDB" id="A0A517P8U7"/>
<sequence>MLGGTARSGAAAEGGSDPAALRPLLDKFCVDCHGELYAENEFRLDAAALELSAQGGRLDDETLAALVKVHDRMKSGEMPPQEAPAAPSETLRGHSVAALEAMLHEADRLRQCEEGRTRLRRMTRGEYQHAVHDLLHIDVPLAGILPGDGVAHGFDRTVDALGTSSVLVDGYLEAAGVAVDAAGIIRPQPETVTERHSYLTHKKYENIRKPGNPVLLVLPDALAAFEPNYSPTELHSFKCEYPGRYRVKISAYAFNHDPARAEPVVYRTFKGEFNPADRTKTLVDHFAALPKPLDPPADWEPAPVEFETSFAEGETLKFVPYDIGYKIRQETPPHSTENAVAIRWVEITGPLMEETPSPAYRAVFGDNPVVWTNRAESEGKHWIKKTYAVHSDTPHEDVRRLLNRLATEAFRRPLRDGELDELFGLLDERIDAGVTFGEVMKLGVTAILCDPAFLTIGGESGRDTDFVPTPEGETPAPQPLEPHALASRLSFMLWGSIPDAALRAKADDGSLSDPAVYRAEAERLLADPKHERFNRDFLDQWLDLAWIDASVPDPGLAPEYDEALHPAMVEETRRTFEYMLDENRPAREIADADWAILNARLATHYGFDPAELGLDPVGFQKVSLPADSVRGGFLTQAAIAKVTANGTHTSPVLRGQFVMDAILGLPIPPPPPNIPAVEPDIRGAETIREILAAHRADPACATCHKKMDPAGFAMEQMDVVGTYRERYRLPRGPGERIESQVGNRKIRIFVALEVNPADTLPDGRSFLNLKEFKALLAEDDRQLARSLAEKWLIYGTGEGCGFADRRAVDTILDEAAPDDYGLRTLLLATVCSDAFKRR</sequence>
<feature type="domain" description="DUF1585" evidence="1">
    <location>
        <begin position="762"/>
        <end position="835"/>
    </location>
</feature>
<evidence type="ECO:0000259" key="5">
    <source>
        <dbReference type="Pfam" id="PF07635"/>
    </source>
</evidence>
<dbReference type="Pfam" id="PF07631">
    <property type="entry name" value="PSD4"/>
    <property type="match status" value="1"/>
</dbReference>
<dbReference type="InterPro" id="IPR013036">
    <property type="entry name" value="DUF1587"/>
</dbReference>
<dbReference type="Pfam" id="PF07635">
    <property type="entry name" value="PSCyt1"/>
    <property type="match status" value="1"/>
</dbReference>
<feature type="domain" description="DUF1587" evidence="2">
    <location>
        <begin position="120"/>
        <end position="182"/>
    </location>
</feature>
<proteinExistence type="predicted"/>
<dbReference type="InterPro" id="IPR013039">
    <property type="entry name" value="DUF1588"/>
</dbReference>
<dbReference type="Pfam" id="PF07627">
    <property type="entry name" value="PSCyt3"/>
    <property type="match status" value="1"/>
</dbReference>
<protein>
    <recommendedName>
        <fullName evidence="9">Planctomycete cytochrome C</fullName>
    </recommendedName>
</protein>
<accession>A0A517P8U7</accession>
<evidence type="ECO:0000259" key="2">
    <source>
        <dbReference type="Pfam" id="PF07626"/>
    </source>
</evidence>
<dbReference type="KEGG" id="acaf:CA12_18790"/>
<dbReference type="InterPro" id="IPR011429">
    <property type="entry name" value="Cyt_c_Planctomycete-type"/>
</dbReference>
<dbReference type="InterPro" id="IPR013042">
    <property type="entry name" value="DUF1592"/>
</dbReference>
<name>A0A517P8U7_9PLAN</name>
<feature type="domain" description="Cytochrome C Planctomycete-type" evidence="5">
    <location>
        <begin position="29"/>
        <end position="82"/>
    </location>
</feature>
<dbReference type="Pfam" id="PF07626">
    <property type="entry name" value="PSD3"/>
    <property type="match status" value="1"/>
</dbReference>
<dbReference type="Proteomes" id="UP000318741">
    <property type="component" value="Chromosome"/>
</dbReference>
<evidence type="ECO:0000313" key="8">
    <source>
        <dbReference type="Proteomes" id="UP000318741"/>
    </source>
</evidence>
<reference evidence="7 8" key="1">
    <citation type="submission" date="2019-02" db="EMBL/GenBank/DDBJ databases">
        <title>Deep-cultivation of Planctomycetes and their phenomic and genomic characterization uncovers novel biology.</title>
        <authorList>
            <person name="Wiegand S."/>
            <person name="Jogler M."/>
            <person name="Boedeker C."/>
            <person name="Pinto D."/>
            <person name="Vollmers J."/>
            <person name="Rivas-Marin E."/>
            <person name="Kohn T."/>
            <person name="Peeters S.H."/>
            <person name="Heuer A."/>
            <person name="Rast P."/>
            <person name="Oberbeckmann S."/>
            <person name="Bunk B."/>
            <person name="Jeske O."/>
            <person name="Meyerdierks A."/>
            <person name="Storesund J.E."/>
            <person name="Kallscheuer N."/>
            <person name="Luecker S."/>
            <person name="Lage O.M."/>
            <person name="Pohl T."/>
            <person name="Merkel B.J."/>
            <person name="Hornburger P."/>
            <person name="Mueller R.-W."/>
            <person name="Bruemmer F."/>
            <person name="Labrenz M."/>
            <person name="Spormann A.M."/>
            <person name="Op den Camp H."/>
            <person name="Overmann J."/>
            <person name="Amann R."/>
            <person name="Jetten M.S.M."/>
            <person name="Mascher T."/>
            <person name="Medema M.H."/>
            <person name="Devos D.P."/>
            <person name="Kaster A.-K."/>
            <person name="Ovreas L."/>
            <person name="Rohde M."/>
            <person name="Galperin M.Y."/>
            <person name="Jogler C."/>
        </authorList>
    </citation>
    <scope>NUCLEOTIDE SEQUENCE [LARGE SCALE GENOMIC DNA]</scope>
    <source>
        <strain evidence="7 8">CA12</strain>
    </source>
</reference>
<keyword evidence="8" id="KW-1185">Reference proteome</keyword>